<dbReference type="InterPro" id="IPR036259">
    <property type="entry name" value="MFS_trans_sf"/>
</dbReference>
<feature type="transmembrane region" description="Helical" evidence="11">
    <location>
        <begin position="88"/>
        <end position="108"/>
    </location>
</feature>
<feature type="transmembrane region" description="Helical" evidence="11">
    <location>
        <begin position="374"/>
        <end position="396"/>
    </location>
</feature>
<feature type="region of interest" description="Disordered" evidence="10">
    <location>
        <begin position="541"/>
        <end position="561"/>
    </location>
</feature>
<keyword evidence="4 11" id="KW-0812">Transmembrane</keyword>
<keyword evidence="7 11" id="KW-0472">Membrane</keyword>
<dbReference type="RefSeq" id="XP_015468872.1">
    <property type="nucleotide sequence ID" value="XM_015610304.1"/>
</dbReference>
<dbReference type="PROSITE" id="PS50850">
    <property type="entry name" value="MFS"/>
    <property type="match status" value="1"/>
</dbReference>
<feature type="transmembrane region" description="Helical" evidence="11">
    <location>
        <begin position="215"/>
        <end position="236"/>
    </location>
</feature>
<evidence type="ECO:0000256" key="4">
    <source>
        <dbReference type="ARBA" id="ARBA00022692"/>
    </source>
</evidence>
<feature type="transmembrane region" description="Helical" evidence="11">
    <location>
        <begin position="182"/>
        <end position="200"/>
    </location>
</feature>
<comment type="caution">
    <text evidence="13">The sequence shown here is derived from an EMBL/GenBank/DDBJ whole genome shotgun (WGS) entry which is preliminary data.</text>
</comment>
<evidence type="ECO:0000256" key="11">
    <source>
        <dbReference type="SAM" id="Phobius"/>
    </source>
</evidence>
<dbReference type="GO" id="GO:0005351">
    <property type="term" value="F:carbohydrate:proton symporter activity"/>
    <property type="evidence" value="ECO:0007669"/>
    <property type="project" value="TreeGrafter"/>
</dbReference>
<dbReference type="EMBL" id="LMYN01000020">
    <property type="protein sequence ID" value="KSA02770.1"/>
    <property type="molecule type" value="Genomic_DNA"/>
</dbReference>
<feature type="transmembrane region" description="Helical" evidence="11">
    <location>
        <begin position="303"/>
        <end position="325"/>
    </location>
</feature>
<dbReference type="InterPro" id="IPR005829">
    <property type="entry name" value="Sugar_transporter_CS"/>
</dbReference>
<feature type="transmembrane region" description="Helical" evidence="11">
    <location>
        <begin position="345"/>
        <end position="367"/>
    </location>
</feature>
<evidence type="ECO:0000256" key="2">
    <source>
        <dbReference type="ARBA" id="ARBA00010992"/>
    </source>
</evidence>
<keyword evidence="14" id="KW-1185">Reference proteome</keyword>
<sequence>MKQKLLSKLKRRVSNAGDSMSVKSIKEDDGHIPIPNEIYNWKIVLVALTAASAAIIIGYDTGFIGGTVELESFQKEFGIDKMTSNEKSLVSANVVSIFHAGAFWGALLMYPIGELCGRKIGLIVSGFILTLGCAISLISNSERGLGAIYAGRVLSGFGIGGCSGLAPIYISEISPASIRGKLVGCFELSWQVGGIIGYWINYGVQENQPVSTRQWLIPFAVQLIPAGTFWILTFMIPESPRFLVSKGKIEKARKNLAFLRNLPEEHEYSLHEMDLFIADSDKKARIGTGFFAPMKEVVSNKKLIYRLVLSTSLFPMQNGTGINAITYYSPTVFKSLGMNGSSAGLLSTGIFGIIKGVSALFWMFFIVDKLGRRFALIVMSVPLSLCMWYIGAYVYVADPASRLASGNIQMDAGGKAAQGLLYIWSVAYAMSWNGTPWIINSEIFSQEVRTFTSAINAAANWFWSFIMSRFTGKAFEATSYGLYFLFAACMVLFPCVIYMLYPETKEVPLEAIDYLFEVPAWRARDYAMKKFELEYEGQYTAEPTSSEQSFHEAHFPDKQNS</sequence>
<feature type="domain" description="Major facilitator superfamily (MFS) profile" evidence="12">
    <location>
        <begin position="46"/>
        <end position="505"/>
    </location>
</feature>
<dbReference type="PANTHER" id="PTHR48022:SF34">
    <property type="entry name" value="MAJOR FACILITATOR SUPERFAMILY (MFS) PROFILE DOMAIN-CONTAINING PROTEIN-RELATED"/>
    <property type="match status" value="1"/>
</dbReference>
<dbReference type="GO" id="GO:0016020">
    <property type="term" value="C:membrane"/>
    <property type="evidence" value="ECO:0007669"/>
    <property type="project" value="UniProtKB-SubCell"/>
</dbReference>
<evidence type="ECO:0000256" key="1">
    <source>
        <dbReference type="ARBA" id="ARBA00004141"/>
    </source>
</evidence>
<name>A0A0V1Q2T6_9ASCO</name>
<feature type="transmembrane region" description="Helical" evidence="11">
    <location>
        <begin position="43"/>
        <end position="68"/>
    </location>
</feature>
<dbReference type="SUPFAM" id="SSF103473">
    <property type="entry name" value="MFS general substrate transporter"/>
    <property type="match status" value="1"/>
</dbReference>
<dbReference type="Proteomes" id="UP000054251">
    <property type="component" value="Unassembled WGS sequence"/>
</dbReference>
<dbReference type="PRINTS" id="PR00171">
    <property type="entry name" value="SUGRTRNSPORT"/>
</dbReference>
<keyword evidence="3 9" id="KW-0813">Transport</keyword>
<evidence type="ECO:0000313" key="13">
    <source>
        <dbReference type="EMBL" id="KSA02770.1"/>
    </source>
</evidence>
<dbReference type="GeneID" id="26838483"/>
<protein>
    <recommendedName>
        <fullName evidence="8">Quinate transporter</fullName>
    </recommendedName>
</protein>
<evidence type="ECO:0000256" key="6">
    <source>
        <dbReference type="ARBA" id="ARBA00022989"/>
    </source>
</evidence>
<comment type="subcellular location">
    <subcellularLocation>
        <location evidence="1">Membrane</location>
        <topology evidence="1">Multi-pass membrane protein</topology>
    </subcellularLocation>
</comment>
<keyword evidence="6 11" id="KW-1133">Transmembrane helix</keyword>
<evidence type="ECO:0000256" key="3">
    <source>
        <dbReference type="ARBA" id="ARBA00022448"/>
    </source>
</evidence>
<feature type="transmembrane region" description="Helical" evidence="11">
    <location>
        <begin position="120"/>
        <end position="138"/>
    </location>
</feature>
<accession>A0A0V1Q2T6</accession>
<gene>
    <name evidence="13" type="ORF">AC631_01474</name>
</gene>
<evidence type="ECO:0000256" key="5">
    <source>
        <dbReference type="ARBA" id="ARBA00022911"/>
    </source>
</evidence>
<evidence type="ECO:0000256" key="7">
    <source>
        <dbReference type="ARBA" id="ARBA00023136"/>
    </source>
</evidence>
<dbReference type="PANTHER" id="PTHR48022">
    <property type="entry name" value="PLASTIDIC GLUCOSE TRANSPORTER 4"/>
    <property type="match status" value="1"/>
</dbReference>
<dbReference type="OrthoDB" id="508119at2759"/>
<evidence type="ECO:0000256" key="9">
    <source>
        <dbReference type="RuleBase" id="RU003346"/>
    </source>
</evidence>
<dbReference type="AlphaFoldDB" id="A0A0V1Q2T6"/>
<feature type="transmembrane region" description="Helical" evidence="11">
    <location>
        <begin position="150"/>
        <end position="170"/>
    </location>
</feature>
<dbReference type="PROSITE" id="PS00216">
    <property type="entry name" value="SUGAR_TRANSPORT_1"/>
    <property type="match status" value="1"/>
</dbReference>
<dbReference type="Pfam" id="PF00083">
    <property type="entry name" value="Sugar_tr"/>
    <property type="match status" value="1"/>
</dbReference>
<evidence type="ECO:0000313" key="14">
    <source>
        <dbReference type="Proteomes" id="UP000054251"/>
    </source>
</evidence>
<organism evidence="13 14">
    <name type="scientific">Debaryomyces fabryi</name>
    <dbReference type="NCBI Taxonomy" id="58627"/>
    <lineage>
        <taxon>Eukaryota</taxon>
        <taxon>Fungi</taxon>
        <taxon>Dikarya</taxon>
        <taxon>Ascomycota</taxon>
        <taxon>Saccharomycotina</taxon>
        <taxon>Pichiomycetes</taxon>
        <taxon>Debaryomycetaceae</taxon>
        <taxon>Debaryomyces</taxon>
    </lineage>
</organism>
<dbReference type="InterPro" id="IPR050360">
    <property type="entry name" value="MFS_Sugar_Transporters"/>
</dbReference>
<evidence type="ECO:0000256" key="8">
    <source>
        <dbReference type="ARBA" id="ARBA00043213"/>
    </source>
</evidence>
<feature type="transmembrane region" description="Helical" evidence="11">
    <location>
        <begin position="416"/>
        <end position="439"/>
    </location>
</feature>
<reference evidence="13 14" key="1">
    <citation type="submission" date="2015-11" db="EMBL/GenBank/DDBJ databases">
        <title>The genome of Debaryomyces fabryi.</title>
        <authorList>
            <person name="Tafer H."/>
            <person name="Lopandic K."/>
        </authorList>
    </citation>
    <scope>NUCLEOTIDE SEQUENCE [LARGE SCALE GENOMIC DNA]</scope>
    <source>
        <strain evidence="13 14">CBS 789</strain>
    </source>
</reference>
<feature type="compositionally biased region" description="Basic and acidic residues" evidence="10">
    <location>
        <begin position="549"/>
        <end position="561"/>
    </location>
</feature>
<evidence type="ECO:0000259" key="12">
    <source>
        <dbReference type="PROSITE" id="PS50850"/>
    </source>
</evidence>
<dbReference type="Gene3D" id="1.20.1250.20">
    <property type="entry name" value="MFS general substrate transporter like domains"/>
    <property type="match status" value="1"/>
</dbReference>
<dbReference type="InterPro" id="IPR003663">
    <property type="entry name" value="Sugar/inositol_transpt"/>
</dbReference>
<keyword evidence="5" id="KW-0672">Quinate metabolism</keyword>
<feature type="transmembrane region" description="Helical" evidence="11">
    <location>
        <begin position="482"/>
        <end position="501"/>
    </location>
</feature>
<dbReference type="InterPro" id="IPR020846">
    <property type="entry name" value="MFS_dom"/>
</dbReference>
<comment type="similarity">
    <text evidence="2 9">Belongs to the major facilitator superfamily. Sugar transporter (TC 2.A.1.1) family.</text>
</comment>
<dbReference type="NCBIfam" id="TIGR00879">
    <property type="entry name" value="SP"/>
    <property type="match status" value="1"/>
</dbReference>
<evidence type="ECO:0000256" key="10">
    <source>
        <dbReference type="SAM" id="MobiDB-lite"/>
    </source>
</evidence>
<dbReference type="InterPro" id="IPR005828">
    <property type="entry name" value="MFS_sugar_transport-like"/>
</dbReference>
<dbReference type="PROSITE" id="PS00217">
    <property type="entry name" value="SUGAR_TRANSPORT_2"/>
    <property type="match status" value="1"/>
</dbReference>
<proteinExistence type="inferred from homology"/>